<evidence type="ECO:0000259" key="1">
    <source>
        <dbReference type="Pfam" id="PF06863"/>
    </source>
</evidence>
<dbReference type="EMBL" id="CAKXZS010000024">
    <property type="protein sequence ID" value="CAH2402984.1"/>
    <property type="molecule type" value="Genomic_DNA"/>
</dbReference>
<dbReference type="InterPro" id="IPR010679">
    <property type="entry name" value="DUF1254"/>
</dbReference>
<sequence>MKISRRDITLGGLSLLAGGSIASVTRADTANQKSVLSAAIDAYIFGYPLAIMDMTRRQLTNVATAGATRAPMGQLRRMRSYPAVDDRSVPAPNADTLYTDAWLDVSKEPMVLTTPDMGDRYFQMPMLSGWTDVFQSPGTRTTGQKPETYAITGPGWSGDLPAGVTEYKSPTGIVWLLGRIYCTGTPEDYAEVHALQDKVSLVPLSQYGKPYMPPPVSVDPNIDMKTPPVNQVNALSVNDYFSYLAELMKTNPPLPQDEPMIARMATIGFTPGRDFDRSKLSAFDKAAVDAVPKLALQRMLERFKKESQATINGWIYFGPAVANWARTMYCAPCATCSGRAGICLLMRCTRPRRKVPMAKTMTGATNMSFVSRRASCRRSRPAGSGR</sequence>
<name>A0ABN8JYA2_9HYPH</name>
<proteinExistence type="predicted"/>
<protein>
    <recommendedName>
        <fullName evidence="1">DUF1254 domain-containing protein</fullName>
    </recommendedName>
</protein>
<dbReference type="SUPFAM" id="SSF160935">
    <property type="entry name" value="VPA0735-like"/>
    <property type="match status" value="1"/>
</dbReference>
<dbReference type="Proteomes" id="UP001152604">
    <property type="component" value="Unassembled WGS sequence"/>
</dbReference>
<dbReference type="PANTHER" id="PTHR36509:SF2">
    <property type="entry name" value="BLL3101 PROTEIN"/>
    <property type="match status" value="1"/>
</dbReference>
<feature type="domain" description="DUF1254" evidence="1">
    <location>
        <begin position="73"/>
        <end position="203"/>
    </location>
</feature>
<dbReference type="Pfam" id="PF06863">
    <property type="entry name" value="DUF1254"/>
    <property type="match status" value="1"/>
</dbReference>
<dbReference type="Gene3D" id="2.60.40.1610">
    <property type="entry name" value="Domain of unknown function DUF1254"/>
    <property type="match status" value="1"/>
</dbReference>
<evidence type="ECO:0000313" key="3">
    <source>
        <dbReference type="Proteomes" id="UP001152604"/>
    </source>
</evidence>
<organism evidence="2 3">
    <name type="scientific">Mesorhizobium ventifaucium</name>
    <dbReference type="NCBI Taxonomy" id="666020"/>
    <lineage>
        <taxon>Bacteria</taxon>
        <taxon>Pseudomonadati</taxon>
        <taxon>Pseudomonadota</taxon>
        <taxon>Alphaproteobacteria</taxon>
        <taxon>Hyphomicrobiales</taxon>
        <taxon>Phyllobacteriaceae</taxon>
        <taxon>Mesorhizobium</taxon>
    </lineage>
</organism>
<keyword evidence="3" id="KW-1185">Reference proteome</keyword>
<evidence type="ECO:0000313" key="2">
    <source>
        <dbReference type="EMBL" id="CAH2402984.1"/>
    </source>
</evidence>
<dbReference type="InterPro" id="IPR037050">
    <property type="entry name" value="DUF1254_sf"/>
</dbReference>
<dbReference type="PANTHER" id="PTHR36509">
    <property type="entry name" value="BLL3101 PROTEIN"/>
    <property type="match status" value="1"/>
</dbReference>
<reference evidence="2" key="1">
    <citation type="submission" date="2022-03" db="EMBL/GenBank/DDBJ databases">
        <authorList>
            <person name="Brunel B."/>
        </authorList>
    </citation>
    <scope>NUCLEOTIDE SEQUENCE</scope>
    <source>
        <strain evidence="2">STM4922sample</strain>
    </source>
</reference>
<accession>A0ABN8JYA2</accession>
<comment type="caution">
    <text evidence="2">The sequence shown here is derived from an EMBL/GenBank/DDBJ whole genome shotgun (WGS) entry which is preliminary data.</text>
</comment>
<gene>
    <name evidence="2" type="ORF">MES4922_300154</name>
</gene>